<dbReference type="EMBL" id="CAKOAT010226154">
    <property type="protein sequence ID" value="CAH8357016.1"/>
    <property type="molecule type" value="Genomic_DNA"/>
</dbReference>
<name>A0ABC8KN38_ERUVS</name>
<comment type="subcellular location">
    <subcellularLocation>
        <location evidence="1">Nucleus</location>
    </subcellularLocation>
</comment>
<dbReference type="Proteomes" id="UP001642260">
    <property type="component" value="Unassembled WGS sequence"/>
</dbReference>
<accession>A0ABC8KN38</accession>
<protein>
    <recommendedName>
        <fullName evidence="8">TF-B3 domain-containing protein</fullName>
    </recommendedName>
</protein>
<dbReference type="CDD" id="cd10017">
    <property type="entry name" value="B3_DNA"/>
    <property type="match status" value="1"/>
</dbReference>
<keyword evidence="5" id="KW-0539">Nucleus</keyword>
<dbReference type="InterPro" id="IPR051442">
    <property type="entry name" value="B3_domain"/>
</dbReference>
<proteinExistence type="predicted"/>
<evidence type="ECO:0000256" key="1">
    <source>
        <dbReference type="ARBA" id="ARBA00004123"/>
    </source>
</evidence>
<evidence type="ECO:0000256" key="5">
    <source>
        <dbReference type="ARBA" id="ARBA00023242"/>
    </source>
</evidence>
<dbReference type="GO" id="GO:0003677">
    <property type="term" value="F:DNA binding"/>
    <property type="evidence" value="ECO:0007669"/>
    <property type="project" value="UniProtKB-KW"/>
</dbReference>
<keyword evidence="7" id="KW-1185">Reference proteome</keyword>
<keyword evidence="4" id="KW-0804">Transcription</keyword>
<dbReference type="InterPro" id="IPR015300">
    <property type="entry name" value="DNA-bd_pseudobarrel_sf"/>
</dbReference>
<comment type="caution">
    <text evidence="6">The sequence shown here is derived from an EMBL/GenBank/DDBJ whole genome shotgun (WGS) entry which is preliminary data.</text>
</comment>
<sequence>MNKMILEDPPNPDVIISKQLTKTDLVRSVQLPKLEIQSVLTKMNGVTTENMQNGKEVKVLDYIEGNEYAVILRCTENGKYHFGDGWTNLKRSLDLQEGEMLRLYWDYRKQQFIVI</sequence>
<dbReference type="AlphaFoldDB" id="A0ABC8KN38"/>
<dbReference type="PANTHER" id="PTHR34269:SF15">
    <property type="entry name" value="TF-B3 DOMAIN-CONTAINING PROTEIN"/>
    <property type="match status" value="1"/>
</dbReference>
<evidence type="ECO:0008006" key="8">
    <source>
        <dbReference type="Google" id="ProtNLM"/>
    </source>
</evidence>
<evidence type="ECO:0000313" key="6">
    <source>
        <dbReference type="EMBL" id="CAH8357016.1"/>
    </source>
</evidence>
<dbReference type="GO" id="GO:0005634">
    <property type="term" value="C:nucleus"/>
    <property type="evidence" value="ECO:0007669"/>
    <property type="project" value="UniProtKB-SubCell"/>
</dbReference>
<evidence type="ECO:0000256" key="4">
    <source>
        <dbReference type="ARBA" id="ARBA00023163"/>
    </source>
</evidence>
<dbReference type="PANTHER" id="PTHR34269">
    <property type="entry name" value="TRANSCRIPTION FACTOR B3-DOMAIN FAMILY-RELATED"/>
    <property type="match status" value="1"/>
</dbReference>
<evidence type="ECO:0000256" key="3">
    <source>
        <dbReference type="ARBA" id="ARBA00023125"/>
    </source>
</evidence>
<reference evidence="6 7" key="1">
    <citation type="submission" date="2022-03" db="EMBL/GenBank/DDBJ databases">
        <authorList>
            <person name="Macdonald S."/>
            <person name="Ahmed S."/>
            <person name="Newling K."/>
        </authorList>
    </citation>
    <scope>NUCLEOTIDE SEQUENCE [LARGE SCALE GENOMIC DNA]</scope>
</reference>
<dbReference type="SUPFAM" id="SSF101936">
    <property type="entry name" value="DNA-binding pseudobarrel domain"/>
    <property type="match status" value="1"/>
</dbReference>
<dbReference type="Gene3D" id="2.40.330.10">
    <property type="entry name" value="DNA-binding pseudobarrel domain"/>
    <property type="match status" value="1"/>
</dbReference>
<gene>
    <name evidence="6" type="ORF">ERUC_LOCUS22771</name>
</gene>
<dbReference type="InterPro" id="IPR003340">
    <property type="entry name" value="B3_DNA-bd"/>
</dbReference>
<organism evidence="6 7">
    <name type="scientific">Eruca vesicaria subsp. sativa</name>
    <name type="common">Garden rocket</name>
    <name type="synonym">Eruca sativa</name>
    <dbReference type="NCBI Taxonomy" id="29727"/>
    <lineage>
        <taxon>Eukaryota</taxon>
        <taxon>Viridiplantae</taxon>
        <taxon>Streptophyta</taxon>
        <taxon>Embryophyta</taxon>
        <taxon>Tracheophyta</taxon>
        <taxon>Spermatophyta</taxon>
        <taxon>Magnoliopsida</taxon>
        <taxon>eudicotyledons</taxon>
        <taxon>Gunneridae</taxon>
        <taxon>Pentapetalae</taxon>
        <taxon>rosids</taxon>
        <taxon>malvids</taxon>
        <taxon>Brassicales</taxon>
        <taxon>Brassicaceae</taxon>
        <taxon>Brassiceae</taxon>
        <taxon>Eruca</taxon>
    </lineage>
</organism>
<evidence type="ECO:0000313" key="7">
    <source>
        <dbReference type="Proteomes" id="UP001642260"/>
    </source>
</evidence>
<keyword evidence="3" id="KW-0238">DNA-binding</keyword>
<keyword evidence="2" id="KW-0805">Transcription regulation</keyword>
<evidence type="ECO:0000256" key="2">
    <source>
        <dbReference type="ARBA" id="ARBA00023015"/>
    </source>
</evidence>